<gene>
    <name evidence="1" type="ORF">WDJ61_02505</name>
</gene>
<dbReference type="EMBL" id="CP147404">
    <property type="protein sequence ID" value="WXB93545.1"/>
    <property type="molecule type" value="Genomic_DNA"/>
</dbReference>
<accession>A0ABZ2N8B3</accession>
<protein>
    <submittedName>
        <fullName evidence="1">DGQHR domain-containing protein</fullName>
    </submittedName>
</protein>
<evidence type="ECO:0000313" key="1">
    <source>
        <dbReference type="EMBL" id="WXB93545.1"/>
    </source>
</evidence>
<dbReference type="NCBIfam" id="TIGR03187">
    <property type="entry name" value="DGQHR"/>
    <property type="match status" value="1"/>
</dbReference>
<evidence type="ECO:0000313" key="2">
    <source>
        <dbReference type="Proteomes" id="UP001387364"/>
    </source>
</evidence>
<keyword evidence="2" id="KW-1185">Reference proteome</keyword>
<sequence length="364" mass="42190">MFELTGFLHTFPNNESIGVLTTQMKVKDLLDVYQIEDSVNRDINQSRVAQLSKYVDTFDSPSGIYFPAVIVAYEGADPHYDKTKDMFIFPQGRNFVVLDGQHRLKGLEHFKNTEKDMNRLSQILNSTITTQVYFGFDRSKKRRLFTEINATSKRVSKNLVVQYDDRNIVNTLVNDLLKGERNNPLRQMEVDEEKSRIVRPGNKAWMSSVRLARFISYLLIGTGEISRTTNQLLGEHYEKVFAFLQQYFYLLKEALPEEPGDVHKNILGHEALQNAIAVVCHERIVQVTKTTIEWKEDWQQVVEFLEYIDWNVNSPVFKSLLVPKGGKNSYVGFEDVKHGDVVTLLRRELDELLQDEIKVVYEIN</sequence>
<proteinExistence type="predicted"/>
<dbReference type="Pfam" id="PF14072">
    <property type="entry name" value="DndB"/>
    <property type="match status" value="1"/>
</dbReference>
<name>A0ABZ2N8B3_9BACI</name>
<reference evidence="1 2" key="1">
    <citation type="submission" date="2024-02" db="EMBL/GenBank/DDBJ databases">
        <title>Seven novel Bacillus-like species.</title>
        <authorList>
            <person name="Liu G."/>
        </authorList>
    </citation>
    <scope>NUCLEOTIDE SEQUENCE [LARGE SCALE GENOMIC DNA]</scope>
    <source>
        <strain evidence="1 2">FJAT-52991</strain>
    </source>
</reference>
<dbReference type="InterPro" id="IPR017601">
    <property type="entry name" value="DGQHR-contain_dom"/>
</dbReference>
<dbReference type="RefSeq" id="WP_338752913.1">
    <property type="nucleotide sequence ID" value="NZ_CP147404.1"/>
</dbReference>
<dbReference type="InterPro" id="IPR017642">
    <property type="entry name" value="DNA_S_mod_DndB"/>
</dbReference>
<dbReference type="Proteomes" id="UP001387364">
    <property type="component" value="Chromosome"/>
</dbReference>
<dbReference type="CDD" id="cd16414">
    <property type="entry name" value="dndB_like"/>
    <property type="match status" value="1"/>
</dbReference>
<organism evidence="1 2">
    <name type="scientific">Bacillus kandeliae</name>
    <dbReference type="NCBI Taxonomy" id="3129297"/>
    <lineage>
        <taxon>Bacteria</taxon>
        <taxon>Bacillati</taxon>
        <taxon>Bacillota</taxon>
        <taxon>Bacilli</taxon>
        <taxon>Bacillales</taxon>
        <taxon>Bacillaceae</taxon>
        <taxon>Bacillus</taxon>
    </lineage>
</organism>